<feature type="transmembrane region" description="Helical" evidence="7">
    <location>
        <begin position="355"/>
        <end position="376"/>
    </location>
</feature>
<evidence type="ECO:0000256" key="2">
    <source>
        <dbReference type="ARBA" id="ARBA00022448"/>
    </source>
</evidence>
<dbReference type="PANTHER" id="PTHR45649:SF23">
    <property type="entry name" value="TRANSPORTER, PUTATIVE (EUROFUNG)-RELATED"/>
    <property type="match status" value="1"/>
</dbReference>
<evidence type="ECO:0000256" key="3">
    <source>
        <dbReference type="ARBA" id="ARBA00022692"/>
    </source>
</evidence>
<dbReference type="PROSITE" id="PS00218">
    <property type="entry name" value="AMINO_ACID_PERMEASE_1"/>
    <property type="match status" value="1"/>
</dbReference>
<keyword evidence="3 7" id="KW-0812">Transmembrane</keyword>
<dbReference type="AlphaFoldDB" id="A0A1C1CUQ7"/>
<dbReference type="PIRSF" id="PIRSF006060">
    <property type="entry name" value="AA_transporter"/>
    <property type="match status" value="1"/>
</dbReference>
<keyword evidence="9" id="KW-1185">Reference proteome</keyword>
<dbReference type="GO" id="GO:0006865">
    <property type="term" value="P:amino acid transport"/>
    <property type="evidence" value="ECO:0007669"/>
    <property type="project" value="InterPro"/>
</dbReference>
<accession>A0A1C1CUQ7</accession>
<organism evidence="8 9">
    <name type="scientific">Cladophialophora carrionii</name>
    <dbReference type="NCBI Taxonomy" id="86049"/>
    <lineage>
        <taxon>Eukaryota</taxon>
        <taxon>Fungi</taxon>
        <taxon>Dikarya</taxon>
        <taxon>Ascomycota</taxon>
        <taxon>Pezizomycotina</taxon>
        <taxon>Eurotiomycetes</taxon>
        <taxon>Chaetothyriomycetidae</taxon>
        <taxon>Chaetothyriales</taxon>
        <taxon>Herpotrichiellaceae</taxon>
        <taxon>Cladophialophora</taxon>
    </lineage>
</organism>
<dbReference type="EMBL" id="LGRB01000009">
    <property type="protein sequence ID" value="OCT52223.1"/>
    <property type="molecule type" value="Genomic_DNA"/>
</dbReference>
<dbReference type="eggNOG" id="KOG1289">
    <property type="taxonomic scope" value="Eukaryota"/>
</dbReference>
<dbReference type="OrthoDB" id="3900342at2759"/>
<feature type="transmembrane region" description="Helical" evidence="7">
    <location>
        <begin position="414"/>
        <end position="434"/>
    </location>
</feature>
<evidence type="ECO:0000256" key="6">
    <source>
        <dbReference type="SAM" id="MobiDB-lite"/>
    </source>
</evidence>
<gene>
    <name evidence="8" type="ORF">CLCR_08243</name>
</gene>
<comment type="caution">
    <text evidence="8">The sequence shown here is derived from an EMBL/GenBank/DDBJ whole genome shotgun (WGS) entry which is preliminary data.</text>
</comment>
<feature type="transmembrane region" description="Helical" evidence="7">
    <location>
        <begin position="56"/>
        <end position="79"/>
    </location>
</feature>
<keyword evidence="4 7" id="KW-1133">Transmembrane helix</keyword>
<reference evidence="9" key="1">
    <citation type="submission" date="2015-07" db="EMBL/GenBank/DDBJ databases">
        <authorList>
            <person name="Teixeira M.M."/>
            <person name="Souza R.C."/>
            <person name="Almeida L.G."/>
            <person name="Vicente V.A."/>
            <person name="de Hoog S."/>
            <person name="Bocca A.L."/>
            <person name="de Almeida S.R."/>
            <person name="Vasconcelos A.T."/>
            <person name="Felipe M.S."/>
        </authorList>
    </citation>
    <scope>NUCLEOTIDE SEQUENCE [LARGE SCALE GENOMIC DNA]</scope>
    <source>
        <strain evidence="9">KSF</strain>
    </source>
</reference>
<dbReference type="Pfam" id="PF13520">
    <property type="entry name" value="AA_permease_2"/>
    <property type="match status" value="1"/>
</dbReference>
<dbReference type="GO" id="GO:0016020">
    <property type="term" value="C:membrane"/>
    <property type="evidence" value="ECO:0007669"/>
    <property type="project" value="UniProtKB-SubCell"/>
</dbReference>
<evidence type="ECO:0000256" key="4">
    <source>
        <dbReference type="ARBA" id="ARBA00022989"/>
    </source>
</evidence>
<feature type="transmembrane region" description="Helical" evidence="7">
    <location>
        <begin position="509"/>
        <end position="530"/>
    </location>
</feature>
<feature type="transmembrane region" description="Helical" evidence="7">
    <location>
        <begin position="440"/>
        <end position="463"/>
    </location>
</feature>
<feature type="transmembrane region" description="Helical" evidence="7">
    <location>
        <begin position="475"/>
        <end position="497"/>
    </location>
</feature>
<dbReference type="Proteomes" id="UP000094526">
    <property type="component" value="Unassembled WGS sequence"/>
</dbReference>
<evidence type="ECO:0000256" key="5">
    <source>
        <dbReference type="ARBA" id="ARBA00023136"/>
    </source>
</evidence>
<feature type="transmembrane region" description="Helical" evidence="7">
    <location>
        <begin position="312"/>
        <end position="335"/>
    </location>
</feature>
<name>A0A1C1CUQ7_9EURO</name>
<sequence>MSMETPGPYEKTTTAPTHAKGEHDGVGSPDTASPDVLLGVLGYHAELTRSRSTWQVAFMSFVLASVPYGLSLTLYYPLIGGGPVAIIWGWLAVGMIMTCVAISLGEITSVFPAAGGVYYQTFMVSPRRYRTVTAWICGWAYTMGVITITLSVNFGTAQFFVACINIFSDADGNPVWEAKTYEVFLLFIAITVLCNTISSLGNRWLPILDISLKIGPVAQTFAVFWTFTGLAAIIICSLTLAKNGRNSAKYVFTEFENNSGWIPGWSFFIGLLHGAYVTSATGMIISDEPRLRKMPCSMCEEVKQPAVQVPKAMVLTVMLNVACGLLFLIPLVFVLPPIEDVVAQSSPIPYILKMAIGNQGGAFAITIPLMVLALLCGTACTTATSRTVWSFARDGAIPGSRWWKKINLRLEVPFNAMMMSMVIQCLLGVIIFGSTAAFNAFSGVGVIFLTISYTTPIFVSLLNGRKTLKRAHYNFGPFGVACNIIAICWCLLITPIYCMPSYLPTTADTMNYASVVFIGGVSVSAIWYFVWGRHNYRGPPVGLEEANERRDSLVVEGK</sequence>
<evidence type="ECO:0000256" key="7">
    <source>
        <dbReference type="SAM" id="Phobius"/>
    </source>
</evidence>
<proteinExistence type="predicted"/>
<feature type="transmembrane region" description="Helical" evidence="7">
    <location>
        <begin position="132"/>
        <end position="152"/>
    </location>
</feature>
<feature type="transmembrane region" description="Helical" evidence="7">
    <location>
        <begin position="261"/>
        <end position="285"/>
    </location>
</feature>
<feature type="transmembrane region" description="Helical" evidence="7">
    <location>
        <begin position="217"/>
        <end position="241"/>
    </location>
</feature>
<dbReference type="PANTHER" id="PTHR45649">
    <property type="entry name" value="AMINO-ACID PERMEASE BAT1"/>
    <property type="match status" value="1"/>
</dbReference>
<dbReference type="GO" id="GO:0022857">
    <property type="term" value="F:transmembrane transporter activity"/>
    <property type="evidence" value="ECO:0007669"/>
    <property type="project" value="InterPro"/>
</dbReference>
<keyword evidence="5 7" id="KW-0472">Membrane</keyword>
<feature type="region of interest" description="Disordered" evidence="6">
    <location>
        <begin position="1"/>
        <end position="29"/>
    </location>
</feature>
<feature type="transmembrane region" description="Helical" evidence="7">
    <location>
        <begin position="183"/>
        <end position="205"/>
    </location>
</feature>
<evidence type="ECO:0000256" key="1">
    <source>
        <dbReference type="ARBA" id="ARBA00004141"/>
    </source>
</evidence>
<evidence type="ECO:0000313" key="9">
    <source>
        <dbReference type="Proteomes" id="UP000094526"/>
    </source>
</evidence>
<dbReference type="VEuPathDB" id="FungiDB:G647_05934"/>
<keyword evidence="2" id="KW-0813">Transport</keyword>
<dbReference type="InterPro" id="IPR002293">
    <property type="entry name" value="AA/rel_permease1"/>
</dbReference>
<protein>
    <submittedName>
        <fullName evidence="8">Polyamine transporter TPO5</fullName>
    </submittedName>
</protein>
<evidence type="ECO:0000313" key="8">
    <source>
        <dbReference type="EMBL" id="OCT52223.1"/>
    </source>
</evidence>
<dbReference type="InterPro" id="IPR004840">
    <property type="entry name" value="Amino_acid_permease_CS"/>
</dbReference>
<dbReference type="Gene3D" id="1.20.1740.10">
    <property type="entry name" value="Amino acid/polyamine transporter I"/>
    <property type="match status" value="1"/>
</dbReference>
<feature type="transmembrane region" description="Helical" evidence="7">
    <location>
        <begin position="85"/>
        <end position="111"/>
    </location>
</feature>
<comment type="subcellular location">
    <subcellularLocation>
        <location evidence="1">Membrane</location>
        <topology evidence="1">Multi-pass membrane protein</topology>
    </subcellularLocation>
</comment>
<dbReference type="VEuPathDB" id="FungiDB:CLCR_08243"/>
<dbReference type="STRING" id="86049.A0A1C1CUQ7"/>